<protein>
    <recommendedName>
        <fullName evidence="4">cysteine synthase</fullName>
        <ecNumber evidence="4">2.5.1.47</ecNumber>
    </recommendedName>
</protein>
<gene>
    <name evidence="11" type="ORF">P6N53_15210</name>
</gene>
<sequence>MRSCTSVIQAIGNTPLIELGRVGKDLPAKIFAKAEFMNPGGSMKDRIALRMIEDAEQAGRLKPGDTVLEETSGNTGIGLAIVCAIKGYRFVAVMSEGNSPERRQILRALGAKVELVPQGEGGKPGQVTGKDLELVEQRAKELEKQLNAFWINQFHNPSNCLGHYSTTAQEIWEQMEGKIDYFLDVVGTSGTFTGIATALKEKDPNIKCWVVEPASAPVLAGKPVTDPKHVLQGSSYGKVPELWQPELCDGYITVTDGEAIRAARRLATEEGLLVGYTAGGNVAAAIRMAGWCDPGTRIATILCDSGMKYLSTDLFK</sequence>
<evidence type="ECO:0000256" key="7">
    <source>
        <dbReference type="ARBA" id="ARBA00022898"/>
    </source>
</evidence>
<dbReference type="SUPFAM" id="SSF53686">
    <property type="entry name" value="Tryptophan synthase beta subunit-like PLP-dependent enzymes"/>
    <property type="match status" value="1"/>
</dbReference>
<proteinExistence type="inferred from homology"/>
<dbReference type="InterPro" id="IPR036052">
    <property type="entry name" value="TrpB-like_PALP_sf"/>
</dbReference>
<dbReference type="RefSeq" id="WP_304544632.1">
    <property type="nucleotide sequence ID" value="NZ_JARPTC010000022.1"/>
</dbReference>
<dbReference type="AlphaFoldDB" id="A0AAW7ZH57"/>
<evidence type="ECO:0000256" key="8">
    <source>
        <dbReference type="ARBA" id="ARBA00023192"/>
    </source>
</evidence>
<name>A0AAW7ZH57_9FIRM</name>
<comment type="cofactor">
    <cofactor evidence="1">
        <name>pyridoxal 5'-phosphate</name>
        <dbReference type="ChEBI" id="CHEBI:597326"/>
    </cofactor>
</comment>
<evidence type="ECO:0000313" key="11">
    <source>
        <dbReference type="EMBL" id="MDO7788575.1"/>
    </source>
</evidence>
<comment type="pathway">
    <text evidence="2">Amino-acid biosynthesis; L-cysteine biosynthesis.</text>
</comment>
<accession>A0AAW7ZH57</accession>
<keyword evidence="8" id="KW-0198">Cysteine biosynthesis</keyword>
<evidence type="ECO:0000256" key="2">
    <source>
        <dbReference type="ARBA" id="ARBA00004895"/>
    </source>
</evidence>
<dbReference type="GO" id="GO:0006535">
    <property type="term" value="P:cysteine biosynthetic process from serine"/>
    <property type="evidence" value="ECO:0007669"/>
    <property type="project" value="InterPro"/>
</dbReference>
<evidence type="ECO:0000256" key="3">
    <source>
        <dbReference type="ARBA" id="ARBA00007103"/>
    </source>
</evidence>
<evidence type="ECO:0000256" key="5">
    <source>
        <dbReference type="ARBA" id="ARBA00022605"/>
    </source>
</evidence>
<keyword evidence="5" id="KW-0028">Amino-acid biosynthesis</keyword>
<comment type="similarity">
    <text evidence="3">Belongs to the cysteine synthase/cystathionine beta-synthase family.</text>
</comment>
<reference evidence="11" key="2">
    <citation type="submission" date="2023-03" db="EMBL/GenBank/DDBJ databases">
        <authorList>
            <person name="Zhang Z."/>
        </authorList>
    </citation>
    <scope>NUCLEOTIDE SEQUENCE</scope>
    <source>
        <strain evidence="11">DSA</strain>
    </source>
</reference>
<organism evidence="11 12">
    <name type="scientific">Desulforamulus aquiferis</name>
    <dbReference type="NCBI Taxonomy" id="1397668"/>
    <lineage>
        <taxon>Bacteria</taxon>
        <taxon>Bacillati</taxon>
        <taxon>Bacillota</taxon>
        <taxon>Clostridia</taxon>
        <taxon>Eubacteriales</taxon>
        <taxon>Peptococcaceae</taxon>
        <taxon>Desulforamulus</taxon>
    </lineage>
</organism>
<evidence type="ECO:0000256" key="4">
    <source>
        <dbReference type="ARBA" id="ARBA00012681"/>
    </source>
</evidence>
<evidence type="ECO:0000256" key="6">
    <source>
        <dbReference type="ARBA" id="ARBA00022679"/>
    </source>
</evidence>
<dbReference type="Gene3D" id="3.40.50.1100">
    <property type="match status" value="2"/>
</dbReference>
<dbReference type="InterPro" id="IPR050214">
    <property type="entry name" value="Cys_Synth/Cystath_Beta-Synth"/>
</dbReference>
<evidence type="ECO:0000313" key="12">
    <source>
        <dbReference type="Proteomes" id="UP001172911"/>
    </source>
</evidence>
<dbReference type="InterPro" id="IPR001216">
    <property type="entry name" value="P-phosphate_BS"/>
</dbReference>
<dbReference type="Proteomes" id="UP001172911">
    <property type="component" value="Unassembled WGS sequence"/>
</dbReference>
<dbReference type="EC" id="2.5.1.47" evidence="4"/>
<dbReference type="Pfam" id="PF00291">
    <property type="entry name" value="PALP"/>
    <property type="match status" value="1"/>
</dbReference>
<comment type="caution">
    <text evidence="11">The sequence shown here is derived from an EMBL/GenBank/DDBJ whole genome shotgun (WGS) entry which is preliminary data.</text>
</comment>
<keyword evidence="12" id="KW-1185">Reference proteome</keyword>
<evidence type="ECO:0000256" key="1">
    <source>
        <dbReference type="ARBA" id="ARBA00001933"/>
    </source>
</evidence>
<evidence type="ECO:0000256" key="9">
    <source>
        <dbReference type="ARBA" id="ARBA00047931"/>
    </source>
</evidence>
<reference evidence="11" key="1">
    <citation type="journal article" date="2023" name="J. Hazard. Mater.">
        <title>Anaerobic biodegradation of pyrene and benzo[a]pyrene by a new sulfate-reducing Desulforamulus aquiferis strain DSA.</title>
        <authorList>
            <person name="Zhang Z."/>
            <person name="Sun J."/>
            <person name="Gong X."/>
            <person name="Wang C."/>
            <person name="Wang H."/>
        </authorList>
    </citation>
    <scope>NUCLEOTIDE SEQUENCE</scope>
    <source>
        <strain evidence="11">DSA</strain>
    </source>
</reference>
<comment type="catalytic activity">
    <reaction evidence="9">
        <text>O-acetyl-L-serine + hydrogen sulfide = L-cysteine + acetate</text>
        <dbReference type="Rhea" id="RHEA:14829"/>
        <dbReference type="ChEBI" id="CHEBI:29919"/>
        <dbReference type="ChEBI" id="CHEBI:30089"/>
        <dbReference type="ChEBI" id="CHEBI:35235"/>
        <dbReference type="ChEBI" id="CHEBI:58340"/>
        <dbReference type="EC" id="2.5.1.47"/>
    </reaction>
</comment>
<dbReference type="PROSITE" id="PS00901">
    <property type="entry name" value="CYS_SYNTHASE"/>
    <property type="match status" value="1"/>
</dbReference>
<dbReference type="EMBL" id="JARPTC010000022">
    <property type="protein sequence ID" value="MDO7788575.1"/>
    <property type="molecule type" value="Genomic_DNA"/>
</dbReference>
<keyword evidence="6" id="KW-0808">Transferase</keyword>
<feature type="domain" description="Tryptophan synthase beta chain-like PALP" evidence="10">
    <location>
        <begin position="9"/>
        <end position="304"/>
    </location>
</feature>
<dbReference type="GO" id="GO:0004124">
    <property type="term" value="F:cysteine synthase activity"/>
    <property type="evidence" value="ECO:0007669"/>
    <property type="project" value="UniProtKB-EC"/>
</dbReference>
<keyword evidence="7" id="KW-0663">Pyridoxal phosphate</keyword>
<evidence type="ECO:0000259" key="10">
    <source>
        <dbReference type="Pfam" id="PF00291"/>
    </source>
</evidence>
<dbReference type="InterPro" id="IPR001926">
    <property type="entry name" value="TrpB-like_PALP"/>
</dbReference>
<dbReference type="CDD" id="cd01561">
    <property type="entry name" value="CBS_like"/>
    <property type="match status" value="1"/>
</dbReference>
<dbReference type="FunFam" id="3.40.50.1100:FF:000006">
    <property type="entry name" value="Cysteine synthase"/>
    <property type="match status" value="1"/>
</dbReference>
<dbReference type="PANTHER" id="PTHR10314">
    <property type="entry name" value="CYSTATHIONINE BETA-SYNTHASE"/>
    <property type="match status" value="1"/>
</dbReference>